<dbReference type="EMBL" id="GBXM01037063">
    <property type="protein sequence ID" value="JAH71514.1"/>
    <property type="molecule type" value="Transcribed_RNA"/>
</dbReference>
<evidence type="ECO:0000313" key="1">
    <source>
        <dbReference type="EMBL" id="JAH71514.1"/>
    </source>
</evidence>
<accession>A0A0E9V054</accession>
<name>A0A0E9V054_ANGAN</name>
<proteinExistence type="predicted"/>
<dbReference type="AlphaFoldDB" id="A0A0E9V054"/>
<protein>
    <submittedName>
        <fullName evidence="1">Uncharacterized protein</fullName>
    </submittedName>
</protein>
<reference evidence="1" key="1">
    <citation type="submission" date="2014-11" db="EMBL/GenBank/DDBJ databases">
        <authorList>
            <person name="Amaro Gonzalez C."/>
        </authorList>
    </citation>
    <scope>NUCLEOTIDE SEQUENCE</scope>
</reference>
<sequence length="18" mass="2117">MILSDKLSFTRQVLPRVL</sequence>
<organism evidence="1">
    <name type="scientific">Anguilla anguilla</name>
    <name type="common">European freshwater eel</name>
    <name type="synonym">Muraena anguilla</name>
    <dbReference type="NCBI Taxonomy" id="7936"/>
    <lineage>
        <taxon>Eukaryota</taxon>
        <taxon>Metazoa</taxon>
        <taxon>Chordata</taxon>
        <taxon>Craniata</taxon>
        <taxon>Vertebrata</taxon>
        <taxon>Euteleostomi</taxon>
        <taxon>Actinopterygii</taxon>
        <taxon>Neopterygii</taxon>
        <taxon>Teleostei</taxon>
        <taxon>Anguilliformes</taxon>
        <taxon>Anguillidae</taxon>
        <taxon>Anguilla</taxon>
    </lineage>
</organism>
<reference evidence="1" key="2">
    <citation type="journal article" date="2015" name="Fish Shellfish Immunol.">
        <title>Early steps in the European eel (Anguilla anguilla)-Vibrio vulnificus interaction in the gills: Role of the RtxA13 toxin.</title>
        <authorList>
            <person name="Callol A."/>
            <person name="Pajuelo D."/>
            <person name="Ebbesson L."/>
            <person name="Teles M."/>
            <person name="MacKenzie S."/>
            <person name="Amaro C."/>
        </authorList>
    </citation>
    <scope>NUCLEOTIDE SEQUENCE</scope>
</reference>